<feature type="transmembrane region" description="Helical" evidence="1">
    <location>
        <begin position="470"/>
        <end position="499"/>
    </location>
</feature>
<organism evidence="2 3">
    <name type="scientific">Dryococelus australis</name>
    <dbReference type="NCBI Taxonomy" id="614101"/>
    <lineage>
        <taxon>Eukaryota</taxon>
        <taxon>Metazoa</taxon>
        <taxon>Ecdysozoa</taxon>
        <taxon>Arthropoda</taxon>
        <taxon>Hexapoda</taxon>
        <taxon>Insecta</taxon>
        <taxon>Pterygota</taxon>
        <taxon>Neoptera</taxon>
        <taxon>Polyneoptera</taxon>
        <taxon>Phasmatodea</taxon>
        <taxon>Verophasmatodea</taxon>
        <taxon>Anareolatae</taxon>
        <taxon>Phasmatidae</taxon>
        <taxon>Eurycanthinae</taxon>
        <taxon>Dryococelus</taxon>
    </lineage>
</organism>
<feature type="transmembrane region" description="Helical" evidence="1">
    <location>
        <begin position="394"/>
        <end position="420"/>
    </location>
</feature>
<dbReference type="EMBL" id="JARBHB010000002">
    <property type="protein sequence ID" value="KAJ8891534.1"/>
    <property type="molecule type" value="Genomic_DNA"/>
</dbReference>
<comment type="caution">
    <text evidence="2">The sequence shown here is derived from an EMBL/GenBank/DDBJ whole genome shotgun (WGS) entry which is preliminary data.</text>
</comment>
<evidence type="ECO:0000313" key="2">
    <source>
        <dbReference type="EMBL" id="KAJ8891534.1"/>
    </source>
</evidence>
<dbReference type="Proteomes" id="UP001159363">
    <property type="component" value="Chromosome 2"/>
</dbReference>
<feature type="transmembrane region" description="Helical" evidence="1">
    <location>
        <begin position="505"/>
        <end position="525"/>
    </location>
</feature>
<protein>
    <submittedName>
        <fullName evidence="2">Uncharacterized protein</fullName>
    </submittedName>
</protein>
<evidence type="ECO:0000313" key="3">
    <source>
        <dbReference type="Proteomes" id="UP001159363"/>
    </source>
</evidence>
<sequence>MFSHHGWGGGNPVFRLVLRDPVTNDSQRNLLTTFKNTVSGAYLPRTGRTSASAERAEAVRQSVVREGLFGHRVYLRAGDDRRDQSLAPVRNLILRKPNFVICNRCGELGGNPDYADHPRISNNERDRQELCSASCKDKRRVTQRRLLPASHDEGAYARCVGTDQRAWGGGVEGGFALHLTSGTPIHCGGREERAHPRLVHVVSWFQLDVGPATSCCVNDFSTYFCLASLVSRHLRNNLNYPTAAIGVRLPLDTCRELGTLLHPSEDFWSDYSPLTKVNRVRFPAGNMTDDASGQRVSSVISRFPRPCITLLLLTHLVSPSSALKIYLLRAVQISPLHSLTLRFISLGPGSRLHQVSACSERIGVERYERPLTSSCLGYSFLLTLYRPAWDILSFSLYIVLPGIFFPSHFISSCLGYSFLLTLYRLAWDILSFSLYIVLPGIFFPSHFISSCLGYSFLLTLYRPAWDILSFSLYIVLPGIFFPSHFISSCLGYSFLLTLYRPAWDILSFSLYIVLPGIFFPSHFLSTKSPSLEILKIDMVRQEDEHPAPSSVWEFHLDGDTSRVAATDTSLSGIDSQLFFLSIDQLPLYLSSFGEYLGSTAITSGAALSLSEHSSSMYVRFYVETPTFGDTTSMKLRALCVQSAELRIFIEETAAFHTVFILWHGVERDPLEGSLTSGIVRHDSHVRKSGNRTRFAMVGGECPSR</sequence>
<keyword evidence="1" id="KW-1133">Transmembrane helix</keyword>
<accession>A0ABQ9I5K5</accession>
<gene>
    <name evidence="2" type="ORF">PR048_004062</name>
</gene>
<reference evidence="2 3" key="1">
    <citation type="submission" date="2023-02" db="EMBL/GenBank/DDBJ databases">
        <title>LHISI_Scaffold_Assembly.</title>
        <authorList>
            <person name="Stuart O.P."/>
            <person name="Cleave R."/>
            <person name="Magrath M.J.L."/>
            <person name="Mikheyev A.S."/>
        </authorList>
    </citation>
    <scope>NUCLEOTIDE SEQUENCE [LARGE SCALE GENOMIC DNA]</scope>
    <source>
        <strain evidence="2">Daus_M_001</strain>
        <tissue evidence="2">Leg muscle</tissue>
    </source>
</reference>
<feature type="transmembrane region" description="Helical" evidence="1">
    <location>
        <begin position="432"/>
        <end position="458"/>
    </location>
</feature>
<keyword evidence="3" id="KW-1185">Reference proteome</keyword>
<proteinExistence type="predicted"/>
<keyword evidence="1" id="KW-0472">Membrane</keyword>
<name>A0ABQ9I5K5_9NEOP</name>
<keyword evidence="1" id="KW-0812">Transmembrane</keyword>
<evidence type="ECO:0000256" key="1">
    <source>
        <dbReference type="SAM" id="Phobius"/>
    </source>
</evidence>